<dbReference type="HAMAP" id="MF_01401">
    <property type="entry name" value="MsrA"/>
    <property type="match status" value="1"/>
</dbReference>
<evidence type="ECO:0000256" key="3">
    <source>
        <dbReference type="ARBA" id="ARBA00023002"/>
    </source>
</evidence>
<gene>
    <name evidence="6" type="primary">mxr1</name>
    <name evidence="6" type="ORF">Q9L58_005307</name>
</gene>
<comment type="caution">
    <text evidence="6">The sequence shown here is derived from an EMBL/GenBank/DDBJ whole genome shotgun (WGS) entry which is preliminary data.</text>
</comment>
<accession>A0ABR3GIK8</accession>
<dbReference type="PANTHER" id="PTHR43774">
    <property type="entry name" value="PEPTIDE METHIONINE SULFOXIDE REDUCTASE"/>
    <property type="match status" value="1"/>
</dbReference>
<evidence type="ECO:0000313" key="6">
    <source>
        <dbReference type="EMBL" id="KAL0635774.1"/>
    </source>
</evidence>
<dbReference type="InterPro" id="IPR002569">
    <property type="entry name" value="Met_Sox_Rdtase_MsrA_dom"/>
</dbReference>
<keyword evidence="3 6" id="KW-0560">Oxidoreductase</keyword>
<dbReference type="EMBL" id="JBBBZM010000063">
    <property type="protein sequence ID" value="KAL0635774.1"/>
    <property type="molecule type" value="Genomic_DNA"/>
</dbReference>
<evidence type="ECO:0000313" key="7">
    <source>
        <dbReference type="Proteomes" id="UP001447188"/>
    </source>
</evidence>
<dbReference type="Gene3D" id="3.30.1060.10">
    <property type="entry name" value="Peptide methionine sulphoxide reductase MsrA"/>
    <property type="match status" value="1"/>
</dbReference>
<evidence type="ECO:0000259" key="5">
    <source>
        <dbReference type="Pfam" id="PF01625"/>
    </source>
</evidence>
<organism evidence="6 7">
    <name type="scientific">Discina gigas</name>
    <dbReference type="NCBI Taxonomy" id="1032678"/>
    <lineage>
        <taxon>Eukaryota</taxon>
        <taxon>Fungi</taxon>
        <taxon>Dikarya</taxon>
        <taxon>Ascomycota</taxon>
        <taxon>Pezizomycotina</taxon>
        <taxon>Pezizomycetes</taxon>
        <taxon>Pezizales</taxon>
        <taxon>Discinaceae</taxon>
        <taxon>Discina</taxon>
    </lineage>
</organism>
<evidence type="ECO:0000256" key="4">
    <source>
        <dbReference type="ARBA" id="ARBA00030643"/>
    </source>
</evidence>
<evidence type="ECO:0000256" key="2">
    <source>
        <dbReference type="ARBA" id="ARBA00012502"/>
    </source>
</evidence>
<keyword evidence="7" id="KW-1185">Reference proteome</keyword>
<sequence length="194" mass="21784">MLPNLISKFMRPFSSMTMGVTPIGSAIGNLPANTEKATIAAGCFWGVEHIYRKHFENKGLLDARVGYIGGDTNNPSYRLVCRGDTGHAEALQVLYDPEKVSYETLIEFFFRMHDPTTPDRQGPDVGSQYRSAIFYHSPEQESTAKKIITAAQKEWFKGQNIATEVIPAGQWWDAEDYHQLYLNNNPGGYECPSQ</sequence>
<dbReference type="GO" id="GO:0008113">
    <property type="term" value="F:peptide-methionine (S)-S-oxide reductase activity"/>
    <property type="evidence" value="ECO:0007669"/>
    <property type="project" value="UniProtKB-EC"/>
</dbReference>
<reference evidence="6 7" key="1">
    <citation type="submission" date="2024-02" db="EMBL/GenBank/DDBJ databases">
        <title>Discinaceae phylogenomics.</title>
        <authorList>
            <person name="Dirks A.C."/>
            <person name="James T.Y."/>
        </authorList>
    </citation>
    <scope>NUCLEOTIDE SEQUENCE [LARGE SCALE GENOMIC DNA]</scope>
    <source>
        <strain evidence="6 7">ACD0624</strain>
    </source>
</reference>
<comment type="similarity">
    <text evidence="1">Belongs to the MsrA Met sulfoxide reductase family.</text>
</comment>
<dbReference type="EC" id="1.8.4.11" evidence="2"/>
<evidence type="ECO:0000256" key="1">
    <source>
        <dbReference type="ARBA" id="ARBA00005591"/>
    </source>
</evidence>
<dbReference type="InterPro" id="IPR036509">
    <property type="entry name" value="Met_Sox_Rdtase_MsrA_sf"/>
</dbReference>
<name>A0ABR3GIK8_9PEZI</name>
<dbReference type="SUPFAM" id="SSF55068">
    <property type="entry name" value="Peptide methionine sulfoxide reductase"/>
    <property type="match status" value="1"/>
</dbReference>
<feature type="domain" description="Peptide methionine sulphoxide reductase MsrA" evidence="5">
    <location>
        <begin position="36"/>
        <end position="191"/>
    </location>
</feature>
<proteinExistence type="inferred from homology"/>
<dbReference type="Proteomes" id="UP001447188">
    <property type="component" value="Unassembled WGS sequence"/>
</dbReference>
<protein>
    <recommendedName>
        <fullName evidence="2">peptide-methionine (S)-S-oxide reductase</fullName>
        <ecNumber evidence="2">1.8.4.11</ecNumber>
    </recommendedName>
    <alternativeName>
        <fullName evidence="4">Peptide-methionine (S)-S-oxide reductase</fullName>
    </alternativeName>
</protein>
<dbReference type="NCBIfam" id="TIGR00401">
    <property type="entry name" value="msrA"/>
    <property type="match status" value="1"/>
</dbReference>
<dbReference type="Pfam" id="PF01625">
    <property type="entry name" value="PMSR"/>
    <property type="match status" value="1"/>
</dbReference>
<dbReference type="PANTHER" id="PTHR43774:SF1">
    <property type="entry name" value="PEPTIDE METHIONINE SULFOXIDE REDUCTASE MSRA 2"/>
    <property type="match status" value="1"/>
</dbReference>